<dbReference type="Gene3D" id="3.40.50.300">
    <property type="entry name" value="P-loop containing nucleotide triphosphate hydrolases"/>
    <property type="match status" value="1"/>
</dbReference>
<feature type="domain" description="Putative endonuclease Z1" evidence="1">
    <location>
        <begin position="396"/>
        <end position="626"/>
    </location>
</feature>
<dbReference type="Pfam" id="PF10593">
    <property type="entry name" value="Z1"/>
    <property type="match status" value="1"/>
</dbReference>
<dbReference type="PATRIC" id="fig|1565605.3.peg.592"/>
<dbReference type="InterPro" id="IPR018310">
    <property type="entry name" value="Put_endonuclease_Z1-dom"/>
</dbReference>
<keyword evidence="3" id="KW-1185">Reference proteome</keyword>
<protein>
    <recommendedName>
        <fullName evidence="1">Putative endonuclease Z1 domain-containing protein</fullName>
    </recommendedName>
</protein>
<dbReference type="Proteomes" id="UP000061603">
    <property type="component" value="Chromosome"/>
</dbReference>
<evidence type="ECO:0000259" key="1">
    <source>
        <dbReference type="Pfam" id="PF10593"/>
    </source>
</evidence>
<name>A0A0C5J7K1_9PROT</name>
<dbReference type="SUPFAM" id="SSF52540">
    <property type="entry name" value="P-loop containing nucleoside triphosphate hydrolases"/>
    <property type="match status" value="1"/>
</dbReference>
<dbReference type="KEGG" id="rbu:PG1C_02820"/>
<proteinExistence type="predicted"/>
<reference evidence="2 3" key="1">
    <citation type="journal article" date="2015" name="Genome Announc.">
        <title>Complete Genome Sequence of a Novel Bacterium within the Family Rhodocyclaceae That Degrades Polycyclic Aromatic Hydrocarbons.</title>
        <authorList>
            <person name="Singleton D.R."/>
            <person name="Dickey A.N."/>
            <person name="Scholl E.H."/>
            <person name="Wright F.A."/>
            <person name="Aitken M.D."/>
        </authorList>
    </citation>
    <scope>NUCLEOTIDE SEQUENCE [LARGE SCALE GENOMIC DNA]</scope>
    <source>
        <strain evidence="3">PG1-Ca6</strain>
    </source>
</reference>
<sequence>MRNLNDFETAIVLALRNTSPLTVADIEQKARMLAPVFGLDDYPIEQIIKSVETKLVTTMSEGISLVDQCAEHDDAWHEKKEISWDYWSDYEGHLKSEGWGPRVVNTMGDVTGKILGLLKNPEDAGEWKRRGLVIGHVQSGKTANYIGLISKAADAGYKLIIVIAGIHNNLRTQTQQRVDEGFIGRNSDPNRRGKLIGVGLDHPNRRFPVTLTTTDKDFDKRIANQLGADLQVYKQPVVVVIKKNVSTLKSLYAWLKEWNTRESADKIDNIPMLMIDDEADNASINTKKEDINPTETNKQIRNVLSLFRKSCYVGYTATPFANIFINPDTEDEMLGHDLFPRDFIYCLDAPTNYFGPQKVFVDEVSSPAILRTIDDAEHIISLKHKKDHPISDLPRSLKNAIHAFIVGKAIRIIRDHRNKHASMMVNASRFVDVQRQIREHISLYVKEMKNAVMFNYALPEAQALKNAHMQALREIYDEEFSDGSEPWQDIQKALYEAVDAIKIFVVNSKSDEALDYRWAEENGESLTALAIGGLSLSRGLTLEGLMVSYMYRNTKMYDTLMQMGRWFGYRADYEDLCRVWLPSESQGWYSHIAEATEELRQQIKQMRRDRMSPIDFGLYVRAHPDALLVTALNKMRYAERLTFTRNFSGRLLQTYILSSNDNLHSDNRSLIKDFYSDLKKDKAPVSIGNSFFWEKISWEKAEQFLIQFKFHKELQGEKALALDYLRKIADKYGAVDIAYVSLDKQSSNNSTFSLFENEKIFCQERAVGKTKENSIKQTPEQNGYYTSNKQNFMTTRDEALGLAVEIKERLNEEAEKNGKPVARIDYRLARARPFLTVHVLRLVHKPGKSEPDELLLDEVPALGISFPGGDYSVMVTVDRVANRILVKQLQDEGLDDPDEEDDDS</sequence>
<accession>A0A0C5J7K1</accession>
<dbReference type="RefSeq" id="WP_202635931.1">
    <property type="nucleotide sequence ID" value="NZ_CP010554.1"/>
</dbReference>
<dbReference type="HOGENOM" id="CLU_007800_1_0_4"/>
<evidence type="ECO:0000313" key="3">
    <source>
        <dbReference type="Proteomes" id="UP000061603"/>
    </source>
</evidence>
<dbReference type="STRING" id="1565605.PG1C_02820"/>
<organism evidence="2 3">
    <name type="scientific">Rugosibacter aromaticivorans</name>
    <dbReference type="NCBI Taxonomy" id="1565605"/>
    <lineage>
        <taxon>Bacteria</taxon>
        <taxon>Pseudomonadati</taxon>
        <taxon>Pseudomonadota</taxon>
        <taxon>Betaproteobacteria</taxon>
        <taxon>Nitrosomonadales</taxon>
        <taxon>Sterolibacteriaceae</taxon>
        <taxon>Rugosibacter</taxon>
    </lineage>
</organism>
<dbReference type="InterPro" id="IPR027417">
    <property type="entry name" value="P-loop_NTPase"/>
</dbReference>
<dbReference type="AlphaFoldDB" id="A0A0C5J7K1"/>
<dbReference type="EMBL" id="CP010554">
    <property type="protein sequence ID" value="AJP47683.1"/>
    <property type="molecule type" value="Genomic_DNA"/>
</dbReference>
<gene>
    <name evidence="2" type="ORF">PG1C_02820</name>
</gene>
<evidence type="ECO:0000313" key="2">
    <source>
        <dbReference type="EMBL" id="AJP47683.1"/>
    </source>
</evidence>